<keyword evidence="3 10" id="KW-0285">Flavoprotein</keyword>
<dbReference type="EMBL" id="CP116394">
    <property type="protein sequence ID" value="WCE45704.1"/>
    <property type="molecule type" value="Genomic_DNA"/>
</dbReference>
<dbReference type="PANTHER" id="PTHR30040:SF2">
    <property type="entry name" value="FAD:PROTEIN FMN TRANSFERASE"/>
    <property type="match status" value="1"/>
</dbReference>
<evidence type="ECO:0000256" key="3">
    <source>
        <dbReference type="ARBA" id="ARBA00022630"/>
    </source>
</evidence>
<comment type="similarity">
    <text evidence="10">Belongs to the ApbE family.</text>
</comment>
<dbReference type="KEGG" id="wne:PIG85_08640"/>
<evidence type="ECO:0000256" key="10">
    <source>
        <dbReference type="PIRNR" id="PIRNR006268"/>
    </source>
</evidence>
<evidence type="ECO:0000313" key="12">
    <source>
        <dbReference type="EMBL" id="WCE45704.1"/>
    </source>
</evidence>
<evidence type="ECO:0000256" key="1">
    <source>
        <dbReference type="ARBA" id="ARBA00011955"/>
    </source>
</evidence>
<dbReference type="InterPro" id="IPR003374">
    <property type="entry name" value="ApbE-like_sf"/>
</dbReference>
<evidence type="ECO:0000256" key="7">
    <source>
        <dbReference type="ARBA" id="ARBA00022842"/>
    </source>
</evidence>
<keyword evidence="6 10" id="KW-0274">FAD</keyword>
<dbReference type="GO" id="GO:0046872">
    <property type="term" value="F:metal ion binding"/>
    <property type="evidence" value="ECO:0007669"/>
    <property type="project" value="UniProtKB-UniRule"/>
</dbReference>
<feature type="binding site" evidence="11">
    <location>
        <position position="159"/>
    </location>
    <ligand>
        <name>Mg(2+)</name>
        <dbReference type="ChEBI" id="CHEBI:18420"/>
    </ligand>
</feature>
<accession>A0AB38XND0</accession>
<dbReference type="InterPro" id="IPR024932">
    <property type="entry name" value="ApbE"/>
</dbReference>
<evidence type="ECO:0000256" key="4">
    <source>
        <dbReference type="ARBA" id="ARBA00022679"/>
    </source>
</evidence>
<keyword evidence="5 10" id="KW-0479">Metal-binding</keyword>
<evidence type="ECO:0000313" key="13">
    <source>
        <dbReference type="Proteomes" id="UP001211044"/>
    </source>
</evidence>
<name>A0AB38XND0_9ACTO</name>
<evidence type="ECO:0000256" key="5">
    <source>
        <dbReference type="ARBA" id="ARBA00022723"/>
    </source>
</evidence>
<dbReference type="EC" id="2.7.1.180" evidence="1 10"/>
<dbReference type="RefSeq" id="WP_048706764.1">
    <property type="nucleotide sequence ID" value="NZ_CP116394.1"/>
</dbReference>
<reference evidence="12" key="1">
    <citation type="submission" date="2023-01" db="EMBL/GenBank/DDBJ databases">
        <title>Comparative Genomic Analysis of the Clinically-Derived Winkia Strain NY0527 Provides Evidence into the Taxonomic Reassignment of Winkia neuii and Characterizes Their Virulence Traits.</title>
        <authorList>
            <person name="Cai X."/>
            <person name="Peng Y."/>
            <person name="Li M."/>
            <person name="Qiu Y."/>
            <person name="Wang Y."/>
            <person name="Xu L."/>
            <person name="Hou Q."/>
        </authorList>
    </citation>
    <scope>NUCLEOTIDE SEQUENCE</scope>
    <source>
        <strain evidence="12">NY0527</strain>
    </source>
</reference>
<organism evidence="12 13">
    <name type="scientific">Winkia neuii subsp. anitrata</name>
    <dbReference type="NCBI Taxonomy" id="29318"/>
    <lineage>
        <taxon>Bacteria</taxon>
        <taxon>Bacillati</taxon>
        <taxon>Actinomycetota</taxon>
        <taxon>Actinomycetes</taxon>
        <taxon>Actinomycetales</taxon>
        <taxon>Actinomycetaceae</taxon>
        <taxon>Winkia</taxon>
    </lineage>
</organism>
<dbReference type="SUPFAM" id="SSF143631">
    <property type="entry name" value="ApbE-like"/>
    <property type="match status" value="1"/>
</dbReference>
<sequence length="294" mass="30785">MTKTTKAALSDRSRFTVPTMGTVATITTPTPLPDSVKQKVAGELFRLEQLLSKFLPDSDISKLNRGGWAQVHPVTGRVLVATMDLAALSQGAFSPLIGRLAQLWDVKAYLAALAAGTPPPLPSEEAIAAARASCRPDLLEHGGGLRFRLREGSMLDLGGVAKGYAADRVRDLCEQEGIERALVDIGTSSIATLGGPWTVGIRAGVDSISQVVELSSHTSLSTSGDYLQRLPELVSGQVVHHIIDPATGRPAASGTRQVSVTCADGMRAEVCSTAALVGKMPPALFEGVTVVAHS</sequence>
<keyword evidence="7 10" id="KW-0460">Magnesium</keyword>
<dbReference type="Pfam" id="PF02424">
    <property type="entry name" value="ApbE"/>
    <property type="match status" value="1"/>
</dbReference>
<protein>
    <recommendedName>
        <fullName evidence="2 10">FAD:protein FMN transferase</fullName>
        <ecNumber evidence="1 10">2.7.1.180</ecNumber>
    </recommendedName>
    <alternativeName>
        <fullName evidence="8 10">Flavin transferase</fullName>
    </alternativeName>
</protein>
<dbReference type="GO" id="GO:0016740">
    <property type="term" value="F:transferase activity"/>
    <property type="evidence" value="ECO:0007669"/>
    <property type="project" value="UniProtKB-UniRule"/>
</dbReference>
<dbReference type="Gene3D" id="3.10.520.10">
    <property type="entry name" value="ApbE-like domains"/>
    <property type="match status" value="1"/>
</dbReference>
<gene>
    <name evidence="12" type="ORF">PIG85_08640</name>
</gene>
<keyword evidence="4 10" id="KW-0808">Transferase</keyword>
<dbReference type="Proteomes" id="UP001211044">
    <property type="component" value="Chromosome"/>
</dbReference>
<dbReference type="PIRSF" id="PIRSF006268">
    <property type="entry name" value="ApbE"/>
    <property type="match status" value="1"/>
</dbReference>
<evidence type="ECO:0000256" key="11">
    <source>
        <dbReference type="PIRSR" id="PIRSR006268-2"/>
    </source>
</evidence>
<dbReference type="AlphaFoldDB" id="A0AB38XND0"/>
<evidence type="ECO:0000256" key="9">
    <source>
        <dbReference type="ARBA" id="ARBA00048540"/>
    </source>
</evidence>
<comment type="catalytic activity">
    <reaction evidence="9 10">
        <text>L-threonyl-[protein] + FAD = FMN-L-threonyl-[protein] + AMP + H(+)</text>
        <dbReference type="Rhea" id="RHEA:36847"/>
        <dbReference type="Rhea" id="RHEA-COMP:11060"/>
        <dbReference type="Rhea" id="RHEA-COMP:11061"/>
        <dbReference type="ChEBI" id="CHEBI:15378"/>
        <dbReference type="ChEBI" id="CHEBI:30013"/>
        <dbReference type="ChEBI" id="CHEBI:57692"/>
        <dbReference type="ChEBI" id="CHEBI:74257"/>
        <dbReference type="ChEBI" id="CHEBI:456215"/>
        <dbReference type="EC" id="2.7.1.180"/>
    </reaction>
</comment>
<dbReference type="PANTHER" id="PTHR30040">
    <property type="entry name" value="THIAMINE BIOSYNTHESIS LIPOPROTEIN APBE"/>
    <property type="match status" value="1"/>
</dbReference>
<evidence type="ECO:0000256" key="6">
    <source>
        <dbReference type="ARBA" id="ARBA00022827"/>
    </source>
</evidence>
<evidence type="ECO:0000256" key="8">
    <source>
        <dbReference type="ARBA" id="ARBA00031306"/>
    </source>
</evidence>
<proteinExistence type="inferred from homology"/>
<feature type="binding site" evidence="11">
    <location>
        <position position="273"/>
    </location>
    <ligand>
        <name>Mg(2+)</name>
        <dbReference type="ChEBI" id="CHEBI:18420"/>
    </ligand>
</feature>
<evidence type="ECO:0000256" key="2">
    <source>
        <dbReference type="ARBA" id="ARBA00016337"/>
    </source>
</evidence>
<comment type="cofactor">
    <cofactor evidence="11">
        <name>Mg(2+)</name>
        <dbReference type="ChEBI" id="CHEBI:18420"/>
    </cofactor>
    <cofactor evidence="11">
        <name>Mn(2+)</name>
        <dbReference type="ChEBI" id="CHEBI:29035"/>
    </cofactor>
    <text evidence="11">Magnesium. Can also use manganese.</text>
</comment>